<evidence type="ECO:0000256" key="11">
    <source>
        <dbReference type="ARBA" id="ARBA00023295"/>
    </source>
</evidence>
<dbReference type="CDD" id="cd00056">
    <property type="entry name" value="ENDO3c"/>
    <property type="match status" value="1"/>
</dbReference>
<keyword evidence="7 12" id="KW-0411">Iron-sulfur</keyword>
<comment type="similarity">
    <text evidence="1 12">Belongs to the Nth/MutY family.</text>
</comment>
<evidence type="ECO:0000256" key="10">
    <source>
        <dbReference type="ARBA" id="ARBA00023239"/>
    </source>
</evidence>
<name>A0A0J1ITH1_9FIRM</name>
<dbReference type="FunFam" id="1.10.1670.10:FF:000001">
    <property type="entry name" value="Endonuclease III"/>
    <property type="match status" value="1"/>
</dbReference>
<dbReference type="PANTHER" id="PTHR10359:SF18">
    <property type="entry name" value="ENDONUCLEASE III"/>
    <property type="match status" value="1"/>
</dbReference>
<keyword evidence="3 12" id="KW-0479">Metal-binding</keyword>
<dbReference type="InterPro" id="IPR004036">
    <property type="entry name" value="Endonuclease-III-like_CS2"/>
</dbReference>
<feature type="binding site" evidence="12">
    <location>
        <position position="207"/>
    </location>
    <ligand>
        <name>[4Fe-4S] cluster</name>
        <dbReference type="ChEBI" id="CHEBI:49883"/>
    </ligand>
</feature>
<dbReference type="InterPro" id="IPR003265">
    <property type="entry name" value="HhH-GPD_domain"/>
</dbReference>
<evidence type="ECO:0000256" key="3">
    <source>
        <dbReference type="ARBA" id="ARBA00022723"/>
    </source>
</evidence>
<evidence type="ECO:0000256" key="6">
    <source>
        <dbReference type="ARBA" id="ARBA00023004"/>
    </source>
</evidence>
<dbReference type="Gene3D" id="1.10.1670.10">
    <property type="entry name" value="Helix-hairpin-Helix base-excision DNA repair enzymes (C-terminal)"/>
    <property type="match status" value="1"/>
</dbReference>
<comment type="catalytic activity">
    <reaction evidence="12">
        <text>2'-deoxyribonucleotide-(2'-deoxyribose 5'-phosphate)-2'-deoxyribonucleotide-DNA = a 3'-end 2'-deoxyribonucleotide-(2,3-dehydro-2,3-deoxyribose 5'-phosphate)-DNA + a 5'-end 5'-phospho-2'-deoxyribonucleoside-DNA + H(+)</text>
        <dbReference type="Rhea" id="RHEA:66592"/>
        <dbReference type="Rhea" id="RHEA-COMP:13180"/>
        <dbReference type="Rhea" id="RHEA-COMP:16897"/>
        <dbReference type="Rhea" id="RHEA-COMP:17067"/>
        <dbReference type="ChEBI" id="CHEBI:15378"/>
        <dbReference type="ChEBI" id="CHEBI:136412"/>
        <dbReference type="ChEBI" id="CHEBI:157695"/>
        <dbReference type="ChEBI" id="CHEBI:167181"/>
        <dbReference type="EC" id="4.2.99.18"/>
    </reaction>
</comment>
<dbReference type="EC" id="4.2.99.18" evidence="12"/>
<evidence type="ECO:0000256" key="1">
    <source>
        <dbReference type="ARBA" id="ARBA00008343"/>
    </source>
</evidence>
<dbReference type="GO" id="GO:0006285">
    <property type="term" value="P:base-excision repair, AP site formation"/>
    <property type="evidence" value="ECO:0007669"/>
    <property type="project" value="TreeGrafter"/>
</dbReference>
<dbReference type="Pfam" id="PF00730">
    <property type="entry name" value="HhH-GPD"/>
    <property type="match status" value="1"/>
</dbReference>
<dbReference type="InterPro" id="IPR011257">
    <property type="entry name" value="DNA_glycosylase"/>
</dbReference>
<evidence type="ECO:0000256" key="4">
    <source>
        <dbReference type="ARBA" id="ARBA00022763"/>
    </source>
</evidence>
<comment type="function">
    <text evidence="12">DNA repair enzyme that has both DNA N-glycosylase activity and AP-lyase activity. The DNA N-glycosylase activity releases various damaged pyrimidines from DNA by cleaving the N-glycosidic bond, leaving an AP (apurinic/apyrimidinic) site. The AP-lyase activity cleaves the phosphodiester bond 3' to the AP site by a beta-elimination, leaving a 3'-terminal unsaturated sugar and a product with a terminal 5'-phosphate.</text>
</comment>
<proteinExistence type="inferred from homology"/>
<keyword evidence="9 12" id="KW-0234">DNA repair</keyword>
<evidence type="ECO:0000256" key="5">
    <source>
        <dbReference type="ARBA" id="ARBA00022801"/>
    </source>
</evidence>
<organism evidence="14 15">
    <name type="scientific">Desulfosporosinus acididurans</name>
    <dbReference type="NCBI Taxonomy" id="476652"/>
    <lineage>
        <taxon>Bacteria</taxon>
        <taxon>Bacillati</taxon>
        <taxon>Bacillota</taxon>
        <taxon>Clostridia</taxon>
        <taxon>Eubacteriales</taxon>
        <taxon>Desulfitobacteriaceae</taxon>
        <taxon>Desulfosporosinus</taxon>
    </lineage>
</organism>
<dbReference type="PANTHER" id="PTHR10359">
    <property type="entry name" value="A/G-SPECIFIC ADENINE GLYCOSYLASE/ENDONUCLEASE III"/>
    <property type="match status" value="1"/>
</dbReference>
<dbReference type="STRING" id="476652.DEAC_c03590"/>
<keyword evidence="14" id="KW-0540">Nuclease</keyword>
<dbReference type="InterPro" id="IPR000445">
    <property type="entry name" value="HhH_motif"/>
</dbReference>
<evidence type="ECO:0000256" key="9">
    <source>
        <dbReference type="ARBA" id="ARBA00023204"/>
    </source>
</evidence>
<feature type="binding site" evidence="12">
    <location>
        <position position="191"/>
    </location>
    <ligand>
        <name>[4Fe-4S] cluster</name>
        <dbReference type="ChEBI" id="CHEBI:49883"/>
    </ligand>
</feature>
<dbReference type="Proteomes" id="UP000036356">
    <property type="component" value="Unassembled WGS sequence"/>
</dbReference>
<evidence type="ECO:0000313" key="15">
    <source>
        <dbReference type="Proteomes" id="UP000036356"/>
    </source>
</evidence>
<keyword evidence="14" id="KW-0255">Endonuclease</keyword>
<accession>A0A0J1ITH1</accession>
<keyword evidence="11 12" id="KW-0326">Glycosidase</keyword>
<dbReference type="SMART" id="SM00478">
    <property type="entry name" value="ENDO3c"/>
    <property type="match status" value="1"/>
</dbReference>
<dbReference type="EMBL" id="LDZY01000001">
    <property type="protein sequence ID" value="KLU67951.1"/>
    <property type="molecule type" value="Genomic_DNA"/>
</dbReference>
<reference evidence="14 15" key="1">
    <citation type="submission" date="2015-06" db="EMBL/GenBank/DDBJ databases">
        <title>Draft genome of the moderately acidophilic sulfate reducer Candidatus Desulfosporosinus acididurans strain M1.</title>
        <authorList>
            <person name="Poehlein A."/>
            <person name="Petzsch P."/>
            <person name="Johnson B.D."/>
            <person name="Schloemann M."/>
            <person name="Daniel R."/>
            <person name="Muehling M."/>
        </authorList>
    </citation>
    <scope>NUCLEOTIDE SEQUENCE [LARGE SCALE GENOMIC DNA]</scope>
    <source>
        <strain evidence="14 15">M1</strain>
    </source>
</reference>
<dbReference type="GO" id="GO:0046872">
    <property type="term" value="F:metal ion binding"/>
    <property type="evidence" value="ECO:0007669"/>
    <property type="project" value="UniProtKB-KW"/>
</dbReference>
<keyword evidence="10 12" id="KW-0456">Lyase</keyword>
<keyword evidence="4 12" id="KW-0227">DNA damage</keyword>
<dbReference type="GO" id="GO:0019104">
    <property type="term" value="F:DNA N-glycosylase activity"/>
    <property type="evidence" value="ECO:0007669"/>
    <property type="project" value="UniProtKB-UniRule"/>
</dbReference>
<feature type="binding site" evidence="12">
    <location>
        <position position="201"/>
    </location>
    <ligand>
        <name>[4Fe-4S] cluster</name>
        <dbReference type="ChEBI" id="CHEBI:49883"/>
    </ligand>
</feature>
<evidence type="ECO:0000313" key="14">
    <source>
        <dbReference type="EMBL" id="KLU67951.1"/>
    </source>
</evidence>
<keyword evidence="15" id="KW-1185">Reference proteome</keyword>
<dbReference type="PATRIC" id="fig|476652.3.peg.360"/>
<keyword evidence="8 12" id="KW-0238">DNA-binding</keyword>
<dbReference type="GO" id="GO:0003677">
    <property type="term" value="F:DNA binding"/>
    <property type="evidence" value="ECO:0007669"/>
    <property type="project" value="UniProtKB-UniRule"/>
</dbReference>
<evidence type="ECO:0000259" key="13">
    <source>
        <dbReference type="SMART" id="SM00478"/>
    </source>
</evidence>
<protein>
    <recommendedName>
        <fullName evidence="12">Endonuclease III</fullName>
        <ecNumber evidence="12">4.2.99.18</ecNumber>
    </recommendedName>
    <alternativeName>
        <fullName evidence="12">DNA-(apurinic or apyrimidinic site) lyase</fullName>
    </alternativeName>
</protein>
<dbReference type="InterPro" id="IPR005759">
    <property type="entry name" value="Nth"/>
</dbReference>
<dbReference type="GO" id="GO:0140078">
    <property type="term" value="F:class I DNA-(apurinic or apyrimidinic site) endonuclease activity"/>
    <property type="evidence" value="ECO:0007669"/>
    <property type="project" value="UniProtKB-EC"/>
</dbReference>
<comment type="cofactor">
    <cofactor evidence="12">
        <name>[4Fe-4S] cluster</name>
        <dbReference type="ChEBI" id="CHEBI:49883"/>
    </cofactor>
    <text evidence="12">Binds 1 [4Fe-4S] cluster.</text>
</comment>
<evidence type="ECO:0000256" key="12">
    <source>
        <dbReference type="HAMAP-Rule" id="MF_00942"/>
    </source>
</evidence>
<sequence>MGKIMEASDLEFIFTALQKTFPDAHCELEFHTPYELLIATILSAQCTDERVNQVTAALFQSANTPESILALGLNNLEREIRSLGLYHNKAKNILAASQLLVEKYSGVVPNTIDLLRKLPGVGRKTANVVASNAYGVPALAVDTHVFRVAHRLGLAEGNTPEKVEKELMNVFPRERWSDLHHLFIFLGRRICFARKPNCPECPLPSVCKMFKSTEL</sequence>
<keyword evidence="2 12" id="KW-0004">4Fe-4S</keyword>
<dbReference type="HAMAP" id="MF_00942">
    <property type="entry name" value="Nth"/>
    <property type="match status" value="1"/>
</dbReference>
<gene>
    <name evidence="12 14" type="primary">nth</name>
    <name evidence="14" type="ORF">DEAC_c03590</name>
</gene>
<dbReference type="PIRSF" id="PIRSF001435">
    <property type="entry name" value="Nth"/>
    <property type="match status" value="1"/>
</dbReference>
<feature type="domain" description="HhH-GPD" evidence="13">
    <location>
        <begin position="42"/>
        <end position="189"/>
    </location>
</feature>
<dbReference type="InterPro" id="IPR023170">
    <property type="entry name" value="HhH_base_excis_C"/>
</dbReference>
<feature type="binding site" evidence="12">
    <location>
        <position position="198"/>
    </location>
    <ligand>
        <name>[4Fe-4S] cluster</name>
        <dbReference type="ChEBI" id="CHEBI:49883"/>
    </ligand>
</feature>
<dbReference type="Pfam" id="PF00633">
    <property type="entry name" value="HHH"/>
    <property type="match status" value="1"/>
</dbReference>
<dbReference type="AlphaFoldDB" id="A0A0J1ITH1"/>
<evidence type="ECO:0000256" key="2">
    <source>
        <dbReference type="ARBA" id="ARBA00022485"/>
    </source>
</evidence>
<dbReference type="NCBIfam" id="TIGR01083">
    <property type="entry name" value="nth"/>
    <property type="match status" value="1"/>
</dbReference>
<evidence type="ECO:0000256" key="7">
    <source>
        <dbReference type="ARBA" id="ARBA00023014"/>
    </source>
</evidence>
<dbReference type="PROSITE" id="PS01155">
    <property type="entry name" value="ENDONUCLEASE_III_2"/>
    <property type="match status" value="1"/>
</dbReference>
<dbReference type="FunFam" id="1.10.340.30:FF:000001">
    <property type="entry name" value="Endonuclease III"/>
    <property type="match status" value="1"/>
</dbReference>
<comment type="caution">
    <text evidence="14">The sequence shown here is derived from an EMBL/GenBank/DDBJ whole genome shotgun (WGS) entry which is preliminary data.</text>
</comment>
<dbReference type="SUPFAM" id="SSF48150">
    <property type="entry name" value="DNA-glycosylase"/>
    <property type="match status" value="1"/>
</dbReference>
<evidence type="ECO:0000256" key="8">
    <source>
        <dbReference type="ARBA" id="ARBA00023125"/>
    </source>
</evidence>
<dbReference type="Gene3D" id="1.10.340.30">
    <property type="entry name" value="Hypothetical protein, domain 2"/>
    <property type="match status" value="1"/>
</dbReference>
<keyword evidence="6 12" id="KW-0408">Iron</keyword>
<keyword evidence="5 12" id="KW-0378">Hydrolase</keyword>
<dbReference type="GO" id="GO:0051539">
    <property type="term" value="F:4 iron, 4 sulfur cluster binding"/>
    <property type="evidence" value="ECO:0007669"/>
    <property type="project" value="UniProtKB-UniRule"/>
</dbReference>